<dbReference type="GO" id="GO:0007059">
    <property type="term" value="P:chromosome segregation"/>
    <property type="evidence" value="ECO:0007669"/>
    <property type="project" value="UniProtKB-UniRule"/>
</dbReference>
<keyword evidence="2 9" id="KW-0963">Cytoplasm</keyword>
<dbReference type="InterPro" id="IPR010998">
    <property type="entry name" value="Integrase_recombinase_N"/>
</dbReference>
<dbReference type="HAMAP" id="MF_01808">
    <property type="entry name" value="Recomb_XerC_XerD"/>
    <property type="match status" value="1"/>
</dbReference>
<evidence type="ECO:0000256" key="4">
    <source>
        <dbReference type="ARBA" id="ARBA00022829"/>
    </source>
</evidence>
<dbReference type="Pfam" id="PF02899">
    <property type="entry name" value="Phage_int_SAM_1"/>
    <property type="match status" value="1"/>
</dbReference>
<dbReference type="STRING" id="1936003.STSP2_02417"/>
<evidence type="ECO:0000256" key="5">
    <source>
        <dbReference type="ARBA" id="ARBA00022908"/>
    </source>
</evidence>
<dbReference type="InterPro" id="IPR023009">
    <property type="entry name" value="Tyrosine_recombinase_XerC/XerD"/>
</dbReference>
<feature type="active site" evidence="9">
    <location>
        <position position="165"/>
    </location>
</feature>
<dbReference type="GO" id="GO:0051301">
    <property type="term" value="P:cell division"/>
    <property type="evidence" value="ECO:0007669"/>
    <property type="project" value="UniProtKB-KW"/>
</dbReference>
<feature type="active site" evidence="9">
    <location>
        <position position="286"/>
    </location>
</feature>
<feature type="active site" description="O-(3'-phospho-DNA)-tyrosine intermediate" evidence="9">
    <location>
        <position position="295"/>
    </location>
</feature>
<dbReference type="PANTHER" id="PTHR30349:SF81">
    <property type="entry name" value="TYROSINE RECOMBINASE XERC"/>
    <property type="match status" value="1"/>
</dbReference>
<dbReference type="InterPro" id="IPR044068">
    <property type="entry name" value="CB"/>
</dbReference>
<evidence type="ECO:0000256" key="3">
    <source>
        <dbReference type="ARBA" id="ARBA00022618"/>
    </source>
</evidence>
<evidence type="ECO:0000259" key="11">
    <source>
        <dbReference type="PROSITE" id="PS51900"/>
    </source>
</evidence>
<dbReference type="Pfam" id="PF00589">
    <property type="entry name" value="Phage_integrase"/>
    <property type="match status" value="1"/>
</dbReference>
<reference evidence="13" key="1">
    <citation type="submission" date="2017-02" db="EMBL/GenBank/DDBJ databases">
        <title>Comparative genomics and description of representatives of a novel lineage of planctomycetes thriving in anoxic sediments.</title>
        <authorList>
            <person name="Spring S."/>
            <person name="Bunk B."/>
            <person name="Sproer C."/>
        </authorList>
    </citation>
    <scope>NUCLEOTIDE SEQUENCE [LARGE SCALE GENOMIC DNA]</scope>
    <source>
        <strain evidence="13">ST-NAGAB-D1</strain>
    </source>
</reference>
<proteinExistence type="inferred from homology"/>
<dbReference type="InterPro" id="IPR050090">
    <property type="entry name" value="Tyrosine_recombinase_XerCD"/>
</dbReference>
<sequence length="314" mass="35540">MSEAQIQKLHNRLGESGIGGEVIKFMHYLTVEAGLSQNTLLGYGRDLLGFAQWCEAEYGLDSISELRAEHIYGYARHVAKNLHSKETSIARILAAIKTFLRFGMSVGLIEDDLTSLIEGPKPWHKLPIVASRDNVLKMLHAPCEEDAFFLRDRALLEVLYATGARASEMVDLRVKNVNLKIGYLRCTGKGNKERVIPLGQSAIRAVEQYLQLERPQLAKPYSRDYLLLTRTGKVLDRTNIWRIVKKYAARVGMPEKVSTHTLRHCFATHMLSGGADLRSLQEMLGHVDISTTQIYTHVDHDRLKSIHKKFHPRA</sequence>
<feature type="domain" description="Tyr recombinase" evidence="10">
    <location>
        <begin position="125"/>
        <end position="308"/>
    </location>
</feature>
<keyword evidence="4 9" id="KW-0159">Chromosome partition</keyword>
<evidence type="ECO:0000256" key="7">
    <source>
        <dbReference type="ARBA" id="ARBA00023172"/>
    </source>
</evidence>
<comment type="similarity">
    <text evidence="9">Belongs to the 'phage' integrase family. XerC subfamily.</text>
</comment>
<evidence type="ECO:0000259" key="10">
    <source>
        <dbReference type="PROSITE" id="PS51898"/>
    </source>
</evidence>
<dbReference type="CDD" id="cd00798">
    <property type="entry name" value="INT_XerDC_C"/>
    <property type="match status" value="1"/>
</dbReference>
<keyword evidence="8 9" id="KW-0131">Cell cycle</keyword>
<comment type="function">
    <text evidence="9">Site-specific tyrosine recombinase, which acts by catalyzing the cutting and rejoining of the recombining DNA molecules. The XerC-XerD complex is essential to convert dimers of the bacterial chromosome into monomers to permit their segregation at cell division. It also contributes to the segregational stability of plasmids.</text>
</comment>
<evidence type="ECO:0000313" key="13">
    <source>
        <dbReference type="Proteomes" id="UP000189674"/>
    </source>
</evidence>
<feature type="active site" evidence="9">
    <location>
        <position position="263"/>
    </location>
</feature>
<dbReference type="InterPro" id="IPR013762">
    <property type="entry name" value="Integrase-like_cat_sf"/>
</dbReference>
<dbReference type="Gene3D" id="1.10.443.10">
    <property type="entry name" value="Intergrase catalytic core"/>
    <property type="match status" value="1"/>
</dbReference>
<keyword evidence="7 9" id="KW-0233">DNA recombination</keyword>
<evidence type="ECO:0000256" key="2">
    <source>
        <dbReference type="ARBA" id="ARBA00022490"/>
    </source>
</evidence>
<keyword evidence="13" id="KW-1185">Reference proteome</keyword>
<dbReference type="NCBIfam" id="NF001399">
    <property type="entry name" value="PRK00283.1"/>
    <property type="match status" value="1"/>
</dbReference>
<feature type="domain" description="Core-binding (CB)" evidence="11">
    <location>
        <begin position="16"/>
        <end position="104"/>
    </location>
</feature>
<dbReference type="GO" id="GO:0006313">
    <property type="term" value="P:DNA transposition"/>
    <property type="evidence" value="ECO:0007669"/>
    <property type="project" value="UniProtKB-UniRule"/>
</dbReference>
<evidence type="ECO:0000313" key="12">
    <source>
        <dbReference type="EMBL" id="AQT69228.1"/>
    </source>
</evidence>
<feature type="active site" evidence="9">
    <location>
        <position position="189"/>
    </location>
</feature>
<accession>A0A1U9NNB9</accession>
<dbReference type="OrthoDB" id="9801717at2"/>
<name>A0A1U9NNB9_9BACT</name>
<keyword evidence="5 9" id="KW-0229">DNA integration</keyword>
<comment type="subcellular location">
    <subcellularLocation>
        <location evidence="1 9">Cytoplasm</location>
    </subcellularLocation>
</comment>
<dbReference type="GO" id="GO:0003677">
    <property type="term" value="F:DNA binding"/>
    <property type="evidence" value="ECO:0007669"/>
    <property type="project" value="UniProtKB-UniRule"/>
</dbReference>
<keyword evidence="6 9" id="KW-0238">DNA-binding</keyword>
<evidence type="ECO:0000256" key="1">
    <source>
        <dbReference type="ARBA" id="ARBA00004496"/>
    </source>
</evidence>
<dbReference type="SUPFAM" id="SSF47823">
    <property type="entry name" value="lambda integrase-like, N-terminal domain"/>
    <property type="match status" value="1"/>
</dbReference>
<dbReference type="InterPro" id="IPR004107">
    <property type="entry name" value="Integrase_SAM-like_N"/>
</dbReference>
<dbReference type="PANTHER" id="PTHR30349">
    <property type="entry name" value="PHAGE INTEGRASE-RELATED"/>
    <property type="match status" value="1"/>
</dbReference>
<gene>
    <name evidence="12" type="primary">xerD_3</name>
    <name evidence="9" type="synonym">xerC</name>
    <name evidence="12" type="ORF">STSP2_02417</name>
</gene>
<dbReference type="KEGG" id="alus:STSP2_02417"/>
<evidence type="ECO:0000256" key="9">
    <source>
        <dbReference type="HAMAP-Rule" id="MF_01808"/>
    </source>
</evidence>
<dbReference type="Proteomes" id="UP000189674">
    <property type="component" value="Chromosome"/>
</dbReference>
<dbReference type="GO" id="GO:0005737">
    <property type="term" value="C:cytoplasm"/>
    <property type="evidence" value="ECO:0007669"/>
    <property type="project" value="UniProtKB-SubCell"/>
</dbReference>
<dbReference type="RefSeq" id="WP_146662845.1">
    <property type="nucleotide sequence ID" value="NZ_CP019791.1"/>
</dbReference>
<dbReference type="PROSITE" id="PS51898">
    <property type="entry name" value="TYR_RECOMBINASE"/>
    <property type="match status" value="1"/>
</dbReference>
<keyword evidence="3 9" id="KW-0132">Cell division</keyword>
<dbReference type="PROSITE" id="PS51900">
    <property type="entry name" value="CB"/>
    <property type="match status" value="1"/>
</dbReference>
<dbReference type="GO" id="GO:0009037">
    <property type="term" value="F:tyrosine-based site-specific recombinase activity"/>
    <property type="evidence" value="ECO:0007669"/>
    <property type="project" value="UniProtKB-UniRule"/>
</dbReference>
<feature type="active site" evidence="9">
    <location>
        <position position="260"/>
    </location>
</feature>
<evidence type="ECO:0000256" key="8">
    <source>
        <dbReference type="ARBA" id="ARBA00023306"/>
    </source>
</evidence>
<protein>
    <recommendedName>
        <fullName evidence="9">Tyrosine recombinase XerC</fullName>
    </recommendedName>
</protein>
<dbReference type="InterPro" id="IPR011010">
    <property type="entry name" value="DNA_brk_join_enz"/>
</dbReference>
<evidence type="ECO:0000256" key="6">
    <source>
        <dbReference type="ARBA" id="ARBA00023125"/>
    </source>
</evidence>
<comment type="subunit">
    <text evidence="9">Forms a cyclic heterotetrameric complex composed of two molecules of XerC and two molecules of XerD.</text>
</comment>
<dbReference type="SUPFAM" id="SSF56349">
    <property type="entry name" value="DNA breaking-rejoining enzymes"/>
    <property type="match status" value="1"/>
</dbReference>
<dbReference type="Gene3D" id="1.10.150.130">
    <property type="match status" value="1"/>
</dbReference>
<dbReference type="EMBL" id="CP019791">
    <property type="protein sequence ID" value="AQT69228.1"/>
    <property type="molecule type" value="Genomic_DNA"/>
</dbReference>
<organism evidence="12 13">
    <name type="scientific">Anaerohalosphaera lusitana</name>
    <dbReference type="NCBI Taxonomy" id="1936003"/>
    <lineage>
        <taxon>Bacteria</taxon>
        <taxon>Pseudomonadati</taxon>
        <taxon>Planctomycetota</taxon>
        <taxon>Phycisphaerae</taxon>
        <taxon>Sedimentisphaerales</taxon>
        <taxon>Anaerohalosphaeraceae</taxon>
        <taxon>Anaerohalosphaera</taxon>
    </lineage>
</organism>
<dbReference type="InterPro" id="IPR002104">
    <property type="entry name" value="Integrase_catalytic"/>
</dbReference>
<dbReference type="AlphaFoldDB" id="A0A1U9NNB9"/>